<proteinExistence type="predicted"/>
<sequence length="450" mass="47326">MFVAAHGATLTATKTTLIVEHSQLSRSLGCPERLDIALESITGLEHTEPGAATFGTLAISRSDAADVVIRFAPGSSPQAARDLIAAAQRGELSAAAIPGLDFTAVDVETANDNWGSICQVGAVRFRSGQETAARTWLCTPPPGLDKFLDVNISIHGIRPADVADAAPFVKVLAEIVEFIGRDTVVAHNAQFDGSALRLACRASQQPVPDLKMACSLALARDASRAGAIKVENHKLPTVVRAVGAADFTHHDATEDARAAGAIITALAATHGHQGSIADLFTARGFVLGSVSESQVFPVLRQHTAPLSAADTGAGTDFRDPPAAKKPAPPRNQPAPWDAVATPSKIPEANLDADPQGPLFGQNVTLTGDFAPFDKGAIWEAIAQQGAKVGKSVTKKTTVLVLGTWATKTSKEKRAEELIAKGQDIALWSKEQLFETLDLFIPAEEDIQPPF</sequence>
<dbReference type="SMART" id="SM00479">
    <property type="entry name" value="EXOIII"/>
    <property type="match status" value="1"/>
</dbReference>
<feature type="region of interest" description="Disordered" evidence="1">
    <location>
        <begin position="307"/>
        <end position="337"/>
    </location>
</feature>
<dbReference type="Pfam" id="PF00929">
    <property type="entry name" value="RNase_T"/>
    <property type="match status" value="1"/>
</dbReference>
<dbReference type="InterPro" id="IPR012337">
    <property type="entry name" value="RNaseH-like_sf"/>
</dbReference>
<organism evidence="3 4">
    <name type="scientific">Corynebacterium phocae</name>
    <dbReference type="NCBI Taxonomy" id="161895"/>
    <lineage>
        <taxon>Bacteria</taxon>
        <taxon>Bacillati</taxon>
        <taxon>Actinomycetota</taxon>
        <taxon>Actinomycetes</taxon>
        <taxon>Mycobacteriales</taxon>
        <taxon>Corynebacteriaceae</taxon>
        <taxon>Corynebacterium</taxon>
    </lineage>
</organism>
<dbReference type="PROSITE" id="PS50172">
    <property type="entry name" value="BRCT"/>
    <property type="match status" value="1"/>
</dbReference>
<dbReference type="GO" id="GO:0005829">
    <property type="term" value="C:cytosol"/>
    <property type="evidence" value="ECO:0007669"/>
    <property type="project" value="TreeGrafter"/>
</dbReference>
<gene>
    <name evidence="3" type="ORF">CPHO_04440</name>
</gene>
<dbReference type="InterPro" id="IPR036397">
    <property type="entry name" value="RNaseH_sf"/>
</dbReference>
<dbReference type="RefSeq" id="WP_075733559.1">
    <property type="nucleotide sequence ID" value="NZ_CP009249.1"/>
</dbReference>
<dbReference type="SUPFAM" id="SSF52113">
    <property type="entry name" value="BRCT domain"/>
    <property type="match status" value="1"/>
</dbReference>
<dbReference type="EMBL" id="CP009249">
    <property type="protein sequence ID" value="APT92261.1"/>
    <property type="molecule type" value="Genomic_DNA"/>
</dbReference>
<evidence type="ECO:0000313" key="4">
    <source>
        <dbReference type="Proteomes" id="UP000185491"/>
    </source>
</evidence>
<dbReference type="Proteomes" id="UP000185491">
    <property type="component" value="Chromosome"/>
</dbReference>
<accession>A0A1L7D2P7</accession>
<dbReference type="InterPro" id="IPR013520">
    <property type="entry name" value="Ribonucl_H"/>
</dbReference>
<dbReference type="KEGG" id="cpho:CPHO_04440"/>
<dbReference type="GO" id="GO:0008408">
    <property type="term" value="F:3'-5' exonuclease activity"/>
    <property type="evidence" value="ECO:0007669"/>
    <property type="project" value="TreeGrafter"/>
</dbReference>
<dbReference type="Gene3D" id="3.40.50.10190">
    <property type="entry name" value="BRCT domain"/>
    <property type="match status" value="1"/>
</dbReference>
<evidence type="ECO:0000259" key="2">
    <source>
        <dbReference type="PROSITE" id="PS50172"/>
    </source>
</evidence>
<dbReference type="GO" id="GO:0003676">
    <property type="term" value="F:nucleic acid binding"/>
    <property type="evidence" value="ECO:0007669"/>
    <property type="project" value="InterPro"/>
</dbReference>
<evidence type="ECO:0000256" key="1">
    <source>
        <dbReference type="SAM" id="MobiDB-lite"/>
    </source>
</evidence>
<dbReference type="PANTHER" id="PTHR30231:SF42">
    <property type="entry name" value="EXONUCLEASE"/>
    <property type="match status" value="1"/>
</dbReference>
<dbReference type="CDD" id="cd17748">
    <property type="entry name" value="BRCT_DNA_ligase_like"/>
    <property type="match status" value="1"/>
</dbReference>
<protein>
    <submittedName>
        <fullName evidence="3">DNA polymerase III subunit epsilon</fullName>
    </submittedName>
</protein>
<keyword evidence="4" id="KW-1185">Reference proteome</keyword>
<name>A0A1L7D2P7_9CORY</name>
<dbReference type="STRING" id="161895.CPHO_04440"/>
<evidence type="ECO:0000313" key="3">
    <source>
        <dbReference type="EMBL" id="APT92261.1"/>
    </source>
</evidence>
<dbReference type="PANTHER" id="PTHR30231">
    <property type="entry name" value="DNA POLYMERASE III SUBUNIT EPSILON"/>
    <property type="match status" value="1"/>
</dbReference>
<reference evidence="3 4" key="1">
    <citation type="submission" date="2014-08" db="EMBL/GenBank/DDBJ databases">
        <title>Complete genome sequence of Corynebacterium phocae M408/89/1(T)(=DSM 44612(T)), isolated from the common seal (Phoca vitulina).</title>
        <authorList>
            <person name="Ruckert C."/>
            <person name="Albersmeier A."/>
            <person name="Winkler A."/>
            <person name="Kalinowski J."/>
        </authorList>
    </citation>
    <scope>NUCLEOTIDE SEQUENCE [LARGE SCALE GENOMIC DNA]</scope>
    <source>
        <strain evidence="3 4">M408/89/1</strain>
    </source>
</reference>
<dbReference type="Gene3D" id="3.30.420.10">
    <property type="entry name" value="Ribonuclease H-like superfamily/Ribonuclease H"/>
    <property type="match status" value="1"/>
</dbReference>
<dbReference type="SUPFAM" id="SSF53098">
    <property type="entry name" value="Ribonuclease H-like"/>
    <property type="match status" value="1"/>
</dbReference>
<dbReference type="InterPro" id="IPR036420">
    <property type="entry name" value="BRCT_dom_sf"/>
</dbReference>
<feature type="domain" description="BRCT" evidence="2">
    <location>
        <begin position="353"/>
        <end position="436"/>
    </location>
</feature>
<dbReference type="OrthoDB" id="9803913at2"/>
<dbReference type="AlphaFoldDB" id="A0A1L7D2P7"/>
<dbReference type="InterPro" id="IPR001357">
    <property type="entry name" value="BRCT_dom"/>
</dbReference>